<accession>A0A368UNX2</accession>
<dbReference type="Proteomes" id="UP000253065">
    <property type="component" value="Unassembled WGS sequence"/>
</dbReference>
<dbReference type="EMBL" id="QPJB01000015">
    <property type="protein sequence ID" value="RCW30508.1"/>
    <property type="molecule type" value="Genomic_DNA"/>
</dbReference>
<dbReference type="AlphaFoldDB" id="A0A368UNX2"/>
<comment type="caution">
    <text evidence="2">The sequence shown here is derived from an EMBL/GenBank/DDBJ whole genome shotgun (WGS) entry which is preliminary data.</text>
</comment>
<organism evidence="2 3">
    <name type="scientific">Marinobacter nauticus</name>
    <name type="common">Marinobacter hydrocarbonoclasticus</name>
    <name type="synonym">Marinobacter aquaeolei</name>
    <dbReference type="NCBI Taxonomy" id="2743"/>
    <lineage>
        <taxon>Bacteria</taxon>
        <taxon>Pseudomonadati</taxon>
        <taxon>Pseudomonadota</taxon>
        <taxon>Gammaproteobacteria</taxon>
        <taxon>Pseudomonadales</taxon>
        <taxon>Marinobacteraceae</taxon>
        <taxon>Marinobacter</taxon>
    </lineage>
</organism>
<evidence type="ECO:0000313" key="1">
    <source>
        <dbReference type="EMBL" id="RBP69103.1"/>
    </source>
</evidence>
<name>A0A368UNX2_MARNT</name>
<evidence type="ECO:0000313" key="2">
    <source>
        <dbReference type="EMBL" id="RCW30508.1"/>
    </source>
</evidence>
<sequence length="120" mass="13734">MKYIDSSQLKTYLKLGRELPQFLGFGEYFESRTFEWANLSGSPEKAKIDLIRSYDAGADWGCCDVLSFGQVADDDPSEEKFFEGTLEECLSWLESELGGDREKFVGQGMIDQVYEEQCRQ</sequence>
<evidence type="ECO:0000313" key="3">
    <source>
        <dbReference type="Proteomes" id="UP000252795"/>
    </source>
</evidence>
<dbReference type="EMBL" id="QNSA01000015">
    <property type="protein sequence ID" value="RBP69103.1"/>
    <property type="molecule type" value="Genomic_DNA"/>
</dbReference>
<proteinExistence type="predicted"/>
<gene>
    <name evidence="2" type="ORF">DET51_1152</name>
    <name evidence="1" type="ORF">DET64_1152</name>
</gene>
<dbReference type="Proteomes" id="UP000252795">
    <property type="component" value="Unassembled WGS sequence"/>
</dbReference>
<protein>
    <submittedName>
        <fullName evidence="2">Uncharacterized protein</fullName>
    </submittedName>
</protein>
<reference evidence="2 3" key="1">
    <citation type="submission" date="2018-07" db="EMBL/GenBank/DDBJ databases">
        <title>Freshwater and sediment microbial communities from various areas in North America, analyzing microbe dynamics in response to fracking.</title>
        <authorList>
            <person name="Lamendella R."/>
        </authorList>
    </citation>
    <scope>NUCLEOTIDE SEQUENCE [LARGE SCALE GENOMIC DNA]</scope>
    <source>
        <strain evidence="2 3">114E</strain>
        <strain evidence="1 4">114E_o</strain>
    </source>
</reference>
<dbReference type="RefSeq" id="WP_113880642.1">
    <property type="nucleotide sequence ID" value="NZ_QNSA01000015.1"/>
</dbReference>
<evidence type="ECO:0000313" key="4">
    <source>
        <dbReference type="Proteomes" id="UP000253065"/>
    </source>
</evidence>
<keyword evidence="4" id="KW-1185">Reference proteome</keyword>